<reference evidence="6 7" key="1">
    <citation type="submission" date="2016-03" db="EMBL/GenBank/DDBJ databases">
        <title>Fine-scale spatial genetic structure of a fungal parasite of coffee scale insects.</title>
        <authorList>
            <person name="Jackson D."/>
            <person name="Zemenick K.A."/>
            <person name="Malloure B."/>
            <person name="Quandt C.A."/>
            <person name="James T.Y."/>
        </authorList>
    </citation>
    <scope>NUCLEOTIDE SEQUENCE [LARGE SCALE GENOMIC DNA]</scope>
    <source>
        <strain evidence="6 7">UM487</strain>
    </source>
</reference>
<comment type="caution">
    <text evidence="6">The sequence shown here is derived from an EMBL/GenBank/DDBJ whole genome shotgun (WGS) entry which is preliminary data.</text>
</comment>
<accession>A0A179I5G2</accession>
<comment type="similarity">
    <text evidence="2">Belongs to the SLX9 family.</text>
</comment>
<evidence type="ECO:0000256" key="2">
    <source>
        <dbReference type="ARBA" id="ARBA00011022"/>
    </source>
</evidence>
<dbReference type="GO" id="GO:0005730">
    <property type="term" value="C:nucleolus"/>
    <property type="evidence" value="ECO:0007669"/>
    <property type="project" value="UniProtKB-SubCell"/>
</dbReference>
<feature type="compositionally biased region" description="Basic residues" evidence="5">
    <location>
        <begin position="54"/>
        <end position="73"/>
    </location>
</feature>
<dbReference type="GO" id="GO:0000462">
    <property type="term" value="P:maturation of SSU-rRNA from tricistronic rRNA transcript (SSU-rRNA, 5.8S rRNA, LSU-rRNA)"/>
    <property type="evidence" value="ECO:0007669"/>
    <property type="project" value="InterPro"/>
</dbReference>
<gene>
    <name evidence="6" type="ORF">LLEC1_01430</name>
</gene>
<comment type="subcellular location">
    <subcellularLocation>
        <location evidence="1">Nucleus</location>
        <location evidence="1">Nucleolus</location>
    </subcellularLocation>
</comment>
<evidence type="ECO:0000256" key="4">
    <source>
        <dbReference type="ARBA" id="ARBA00023242"/>
    </source>
</evidence>
<evidence type="ECO:0000313" key="6">
    <source>
        <dbReference type="EMBL" id="OAQ96763.1"/>
    </source>
</evidence>
<dbReference type="OMA" id="HKPGAMK"/>
<feature type="region of interest" description="Disordered" evidence="5">
    <location>
        <begin position="51"/>
        <end position="117"/>
    </location>
</feature>
<name>A0A179I5G2_CORDF</name>
<feature type="compositionally biased region" description="Polar residues" evidence="5">
    <location>
        <begin position="99"/>
        <end position="116"/>
    </location>
</feature>
<dbReference type="GO" id="GO:0030686">
    <property type="term" value="C:90S preribosome"/>
    <property type="evidence" value="ECO:0007669"/>
    <property type="project" value="InterPro"/>
</dbReference>
<evidence type="ECO:0000256" key="1">
    <source>
        <dbReference type="ARBA" id="ARBA00004604"/>
    </source>
</evidence>
<evidence type="ECO:0000256" key="5">
    <source>
        <dbReference type="SAM" id="MobiDB-lite"/>
    </source>
</evidence>
<dbReference type="InterPro" id="IPR028160">
    <property type="entry name" value="Slx9-like"/>
</dbReference>
<dbReference type="Proteomes" id="UP000243081">
    <property type="component" value="Unassembled WGS sequence"/>
</dbReference>
<dbReference type="EMBL" id="LUKN01003916">
    <property type="protein sequence ID" value="OAQ96763.1"/>
    <property type="molecule type" value="Genomic_DNA"/>
</dbReference>
<dbReference type="Pfam" id="PF15341">
    <property type="entry name" value="SLX9"/>
    <property type="match status" value="1"/>
</dbReference>
<dbReference type="GO" id="GO:0030688">
    <property type="term" value="C:preribosome, small subunit precursor"/>
    <property type="evidence" value="ECO:0007669"/>
    <property type="project" value="InterPro"/>
</dbReference>
<proteinExistence type="inferred from homology"/>
<keyword evidence="4" id="KW-0539">Nucleus</keyword>
<keyword evidence="7" id="KW-1185">Reference proteome</keyword>
<organism evidence="6 7">
    <name type="scientific">Cordyceps confragosa</name>
    <name type="common">Lecanicillium lecanii</name>
    <dbReference type="NCBI Taxonomy" id="2714763"/>
    <lineage>
        <taxon>Eukaryota</taxon>
        <taxon>Fungi</taxon>
        <taxon>Dikarya</taxon>
        <taxon>Ascomycota</taxon>
        <taxon>Pezizomycotina</taxon>
        <taxon>Sordariomycetes</taxon>
        <taxon>Hypocreomycetidae</taxon>
        <taxon>Hypocreales</taxon>
        <taxon>Cordycipitaceae</taxon>
        <taxon>Akanthomyces</taxon>
    </lineage>
</organism>
<evidence type="ECO:0000313" key="7">
    <source>
        <dbReference type="Proteomes" id="UP000243081"/>
    </source>
</evidence>
<feature type="region of interest" description="Disordered" evidence="5">
    <location>
        <begin position="1"/>
        <end position="32"/>
    </location>
</feature>
<protein>
    <recommendedName>
        <fullName evidence="3">Ribosome biogenesis protein SLX9</fullName>
    </recommendedName>
</protein>
<evidence type="ECO:0000256" key="3">
    <source>
        <dbReference type="ARBA" id="ARBA00021321"/>
    </source>
</evidence>
<dbReference type="OrthoDB" id="5429132at2759"/>
<feature type="compositionally biased region" description="Basic residues" evidence="5">
    <location>
        <begin position="16"/>
        <end position="30"/>
    </location>
</feature>
<sequence>MKHSSFVSRVADAGIAKKKHKTKRTGRGRSGKQLATTMEGLADALPALEDAPRGKVRHRSISSKKGALRRKEHVVRGEMERFGNSMAQMAATQEERTGRTGTASTEGESAPTSAGASNRWAALRGYISSTMEQNPAFAGRQ</sequence>
<dbReference type="AlphaFoldDB" id="A0A179I5G2"/>